<organism evidence="3 4">
    <name type="scientific">Sagittula salina</name>
    <dbReference type="NCBI Taxonomy" id="2820268"/>
    <lineage>
        <taxon>Bacteria</taxon>
        <taxon>Pseudomonadati</taxon>
        <taxon>Pseudomonadota</taxon>
        <taxon>Alphaproteobacteria</taxon>
        <taxon>Rhodobacterales</taxon>
        <taxon>Roseobacteraceae</taxon>
        <taxon>Sagittula</taxon>
    </lineage>
</organism>
<comment type="caution">
    <text evidence="3">The sequence shown here is derived from an EMBL/GenBank/DDBJ whole genome shotgun (WGS) entry which is preliminary data.</text>
</comment>
<dbReference type="EMBL" id="JAGISH010000020">
    <property type="protein sequence ID" value="MBP0484998.1"/>
    <property type="molecule type" value="Genomic_DNA"/>
</dbReference>
<dbReference type="InterPro" id="IPR017740">
    <property type="entry name" value="TssA-like"/>
</dbReference>
<feature type="compositionally biased region" description="Acidic residues" evidence="1">
    <location>
        <begin position="261"/>
        <end position="271"/>
    </location>
</feature>
<feature type="domain" description="ImpA N-terminal" evidence="2">
    <location>
        <begin position="7"/>
        <end position="138"/>
    </location>
</feature>
<name>A0A940S295_9RHOB</name>
<gene>
    <name evidence="3" type="ORF">J5474_21195</name>
</gene>
<evidence type="ECO:0000259" key="2">
    <source>
        <dbReference type="Pfam" id="PF06812"/>
    </source>
</evidence>
<evidence type="ECO:0000313" key="4">
    <source>
        <dbReference type="Proteomes" id="UP000675940"/>
    </source>
</evidence>
<reference evidence="3" key="1">
    <citation type="submission" date="2021-03" db="EMBL/GenBank/DDBJ databases">
        <title>Sagittula salina sp. nov. strain M10.9X isolated from the marine waste.</title>
        <authorList>
            <person name="Satari L."/>
            <person name="Molina-Menor E."/>
            <person name="Vidal-Verdu A."/>
            <person name="Pascual J."/>
            <person name="Pereto J."/>
            <person name="Porcar M."/>
        </authorList>
    </citation>
    <scope>NUCLEOTIDE SEQUENCE</scope>
    <source>
        <strain evidence="3">M10.9X</strain>
    </source>
</reference>
<dbReference type="Proteomes" id="UP000675940">
    <property type="component" value="Unassembled WGS sequence"/>
</dbReference>
<proteinExistence type="predicted"/>
<dbReference type="PANTHER" id="PTHR37951">
    <property type="entry name" value="CYTOPLASMIC PROTEIN-RELATED"/>
    <property type="match status" value="1"/>
</dbReference>
<protein>
    <submittedName>
        <fullName evidence="3">Type VI secretion system ImpA family N-terminal domain-containing protein</fullName>
    </submittedName>
</protein>
<sequence>MDLEKLLTPVSEEEPCGPDLEPAGDPAYDEAYFDRMGELPEWFFRPGVEKPDGSMTPDQFFDAKTVNFREECGLLDPLLERSRDLRLVVLRAQWALLSGSMPKFVECIQWIAGLLESFDAEVHPTDSGDRRGTINDLNDINTVIQPLYFTPLTPTGDASLRKLKVARGELSPLQSEDDLQQAQILDALASASNAKPVEKMLDQLLALREAQGRIKAACEKSAVAKFSPDFSRFGPVVEEMIAAITDARSDLMSAASVAEEAVGEDEGEEAAEGGGAGPSAAALAAKAGGGTEVVSHLHARRLLEGCESYYRRYEPSSATLLMVTQARSLIGKPLLEALETLLPEHVEEAQVKFSPATGFLLGIARLRALTEDVGDEPEEALPDPDPGPEVRITGPGEAAVAIRSVEEYFRKVERSSPIPTLLARARSYLDRDFQSIIEELIPKEED</sequence>
<evidence type="ECO:0000313" key="3">
    <source>
        <dbReference type="EMBL" id="MBP0484998.1"/>
    </source>
</evidence>
<dbReference type="RefSeq" id="WP_209363846.1">
    <property type="nucleotide sequence ID" value="NZ_JAGISH010000020.1"/>
</dbReference>
<feature type="region of interest" description="Disordered" evidence="1">
    <location>
        <begin position="258"/>
        <end position="282"/>
    </location>
</feature>
<accession>A0A940S295</accession>
<dbReference type="PANTHER" id="PTHR37951:SF1">
    <property type="entry name" value="TYPE VI SECRETION SYSTEM COMPONENT TSSA1"/>
    <property type="match status" value="1"/>
</dbReference>
<dbReference type="InterPro" id="IPR010657">
    <property type="entry name" value="ImpA_N"/>
</dbReference>
<keyword evidence="4" id="KW-1185">Reference proteome</keyword>
<feature type="region of interest" description="Disordered" evidence="1">
    <location>
        <begin position="1"/>
        <end position="24"/>
    </location>
</feature>
<evidence type="ECO:0000256" key="1">
    <source>
        <dbReference type="SAM" id="MobiDB-lite"/>
    </source>
</evidence>
<dbReference type="Pfam" id="PF06812">
    <property type="entry name" value="ImpA_N"/>
    <property type="match status" value="1"/>
</dbReference>
<dbReference type="AlphaFoldDB" id="A0A940S295"/>